<feature type="domain" description="Enoyl reductase (ER)" evidence="3">
    <location>
        <begin position="9"/>
        <end position="300"/>
    </location>
</feature>
<sequence>MRALVVDHTAPGGLRLTEVPDPVPGPDEVLVRVAAASLNHGELPQTGNATAPDGSVPGWDAAGTVEKPAASGAGPGAGTRVVTWGWSGGWAELRAVHVDELAALPDEVDFVRAAALPVAGLTALRALRRAGVRPGQRVAVTGASGGVGHFAVQLARLQGAEVVAVVGDAARGAGLAELGADQVVTSAARIGGPVDVLLDNVGGPLLGELLDVMADDGTVVSIGATSGRETPLAPYRLVEKRLTLVGIQAGGRTGADLAHLARLLGEGRLRVTVGREADWRSAGQAAQDVVARRVRGKAVLTLS</sequence>
<protein>
    <submittedName>
        <fullName evidence="4">Zinc-binding dehydrogenase</fullName>
    </submittedName>
</protein>
<evidence type="ECO:0000256" key="1">
    <source>
        <dbReference type="ARBA" id="ARBA00022857"/>
    </source>
</evidence>
<keyword evidence="1" id="KW-0521">NADP</keyword>
<evidence type="ECO:0000313" key="4">
    <source>
        <dbReference type="EMBL" id="MFC7010224.1"/>
    </source>
</evidence>
<comment type="caution">
    <text evidence="4">The sequence shown here is derived from an EMBL/GenBank/DDBJ whole genome shotgun (WGS) entry which is preliminary data.</text>
</comment>
<dbReference type="CDD" id="cd08270">
    <property type="entry name" value="MDR4"/>
    <property type="match status" value="1"/>
</dbReference>
<dbReference type="InterPro" id="IPR013154">
    <property type="entry name" value="ADH-like_N"/>
</dbReference>
<keyword evidence="5" id="KW-1185">Reference proteome</keyword>
<dbReference type="SUPFAM" id="SSF50129">
    <property type="entry name" value="GroES-like"/>
    <property type="match status" value="1"/>
</dbReference>
<dbReference type="Pfam" id="PF00107">
    <property type="entry name" value="ADH_zinc_N"/>
    <property type="match status" value="1"/>
</dbReference>
<dbReference type="EMBL" id="JBHSYM010000001">
    <property type="protein sequence ID" value="MFC7010224.1"/>
    <property type="molecule type" value="Genomic_DNA"/>
</dbReference>
<dbReference type="SMART" id="SM00829">
    <property type="entry name" value="PKS_ER"/>
    <property type="match status" value="1"/>
</dbReference>
<dbReference type="InterPro" id="IPR020843">
    <property type="entry name" value="ER"/>
</dbReference>
<dbReference type="InterPro" id="IPR013149">
    <property type="entry name" value="ADH-like_C"/>
</dbReference>
<dbReference type="Gene3D" id="3.90.180.10">
    <property type="entry name" value="Medium-chain alcohol dehydrogenases, catalytic domain"/>
    <property type="match status" value="1"/>
</dbReference>
<dbReference type="RefSeq" id="WP_189870969.1">
    <property type="nucleotide sequence ID" value="NZ_BMWA01000007.1"/>
</dbReference>
<evidence type="ECO:0000313" key="5">
    <source>
        <dbReference type="Proteomes" id="UP001596409"/>
    </source>
</evidence>
<feature type="region of interest" description="Disordered" evidence="2">
    <location>
        <begin position="41"/>
        <end position="77"/>
    </location>
</feature>
<dbReference type="InterPro" id="IPR036291">
    <property type="entry name" value="NAD(P)-bd_dom_sf"/>
</dbReference>
<accession>A0ABW2DR65</accession>
<proteinExistence type="predicted"/>
<dbReference type="SUPFAM" id="SSF51735">
    <property type="entry name" value="NAD(P)-binding Rossmann-fold domains"/>
    <property type="match status" value="1"/>
</dbReference>
<evidence type="ECO:0000256" key="2">
    <source>
        <dbReference type="SAM" id="MobiDB-lite"/>
    </source>
</evidence>
<dbReference type="InterPro" id="IPR011032">
    <property type="entry name" value="GroES-like_sf"/>
</dbReference>
<dbReference type="PANTHER" id="PTHR44154">
    <property type="entry name" value="QUINONE OXIDOREDUCTASE"/>
    <property type="match status" value="1"/>
</dbReference>
<gene>
    <name evidence="4" type="ORF">ACFQMH_00525</name>
</gene>
<name>A0ABW2DR65_9ACTN</name>
<dbReference type="InterPro" id="IPR051603">
    <property type="entry name" value="Zinc-ADH_QOR/CCCR"/>
</dbReference>
<organism evidence="4 5">
    <name type="scientific">Streptomyces viridiviolaceus</name>
    <dbReference type="NCBI Taxonomy" id="68282"/>
    <lineage>
        <taxon>Bacteria</taxon>
        <taxon>Bacillati</taxon>
        <taxon>Actinomycetota</taxon>
        <taxon>Actinomycetes</taxon>
        <taxon>Kitasatosporales</taxon>
        <taxon>Streptomycetaceae</taxon>
        <taxon>Streptomyces</taxon>
    </lineage>
</organism>
<dbReference type="Gene3D" id="3.40.50.720">
    <property type="entry name" value="NAD(P)-binding Rossmann-like Domain"/>
    <property type="match status" value="1"/>
</dbReference>
<evidence type="ECO:0000259" key="3">
    <source>
        <dbReference type="SMART" id="SM00829"/>
    </source>
</evidence>
<dbReference type="PANTHER" id="PTHR44154:SF1">
    <property type="entry name" value="QUINONE OXIDOREDUCTASE"/>
    <property type="match status" value="1"/>
</dbReference>
<dbReference type="Pfam" id="PF08240">
    <property type="entry name" value="ADH_N"/>
    <property type="match status" value="1"/>
</dbReference>
<dbReference type="Proteomes" id="UP001596409">
    <property type="component" value="Unassembled WGS sequence"/>
</dbReference>
<reference evidence="5" key="1">
    <citation type="journal article" date="2019" name="Int. J. Syst. Evol. Microbiol.">
        <title>The Global Catalogue of Microorganisms (GCM) 10K type strain sequencing project: providing services to taxonomists for standard genome sequencing and annotation.</title>
        <authorList>
            <consortium name="The Broad Institute Genomics Platform"/>
            <consortium name="The Broad Institute Genome Sequencing Center for Infectious Disease"/>
            <person name="Wu L."/>
            <person name="Ma J."/>
        </authorList>
    </citation>
    <scope>NUCLEOTIDE SEQUENCE [LARGE SCALE GENOMIC DNA]</scope>
    <source>
        <strain evidence="5">JCM 4855</strain>
    </source>
</reference>